<dbReference type="GO" id="GO:0008270">
    <property type="term" value="F:zinc ion binding"/>
    <property type="evidence" value="ECO:0007669"/>
    <property type="project" value="UniProtKB-KW"/>
</dbReference>
<evidence type="ECO:0000313" key="7">
    <source>
        <dbReference type="EMBL" id="GMR54089.1"/>
    </source>
</evidence>
<name>A0AAN5I784_9BILA</name>
<dbReference type="PANTHER" id="PTHR45931">
    <property type="entry name" value="SI:CH211-59O9.10"/>
    <property type="match status" value="1"/>
</dbReference>
<organism evidence="7 8">
    <name type="scientific">Pristionchus mayeri</name>
    <dbReference type="NCBI Taxonomy" id="1317129"/>
    <lineage>
        <taxon>Eukaryota</taxon>
        <taxon>Metazoa</taxon>
        <taxon>Ecdysozoa</taxon>
        <taxon>Nematoda</taxon>
        <taxon>Chromadorea</taxon>
        <taxon>Rhabditida</taxon>
        <taxon>Rhabditina</taxon>
        <taxon>Diplogasteromorpha</taxon>
        <taxon>Diplogasteroidea</taxon>
        <taxon>Neodiplogasteridae</taxon>
        <taxon>Pristionchus</taxon>
    </lineage>
</organism>
<dbReference type="InterPro" id="IPR013083">
    <property type="entry name" value="Znf_RING/FYVE/PHD"/>
</dbReference>
<keyword evidence="2 4" id="KW-0863">Zinc-finger</keyword>
<sequence length="360" mass="39032">MSSQQNESPSQSNGGGGSEMAANAEGSSQSTQPEAEQRHPQQNGPQDLFGLLANVVPQAMEGIVNSILSGGGVRQGQRPADDGLPNDHTQPVPPVIAGLDRLVDVLRQQQQLWEGMGERIDRIPEERRRMAEESRQNNDPQRNILSQLEEALHRWQTQPQPATAARPAPTAAPINFMEQLTAAAAGLAGMGTAAGQGQSFMERLQAAAGAAQPGAANQQPPPGTAPPLGGDQRHRQVFDLPQFGGARIEIVGFPGNLDEMILQLRQGFDPNASSGSRIPDEHLARLPNSSVKQKHVDDGKQCFICMDQYTEVGERVAEMTCGHIFHTNCIVPWLKRNTTCPVCRAEVVSRNWIFDEIELD</sequence>
<dbReference type="Gene3D" id="3.30.40.10">
    <property type="entry name" value="Zinc/RING finger domain, C3HC4 (zinc finger)"/>
    <property type="match status" value="1"/>
</dbReference>
<dbReference type="GO" id="GO:0061630">
    <property type="term" value="F:ubiquitin protein ligase activity"/>
    <property type="evidence" value="ECO:0007669"/>
    <property type="project" value="TreeGrafter"/>
</dbReference>
<evidence type="ECO:0000256" key="4">
    <source>
        <dbReference type="PROSITE-ProRule" id="PRU00175"/>
    </source>
</evidence>
<dbReference type="GO" id="GO:0005634">
    <property type="term" value="C:nucleus"/>
    <property type="evidence" value="ECO:0007669"/>
    <property type="project" value="TreeGrafter"/>
</dbReference>
<accession>A0AAN5I784</accession>
<keyword evidence="8" id="KW-1185">Reference proteome</keyword>
<feature type="compositionally biased region" description="Low complexity" evidence="5">
    <location>
        <begin position="205"/>
        <end position="218"/>
    </location>
</feature>
<evidence type="ECO:0000256" key="5">
    <source>
        <dbReference type="SAM" id="MobiDB-lite"/>
    </source>
</evidence>
<evidence type="ECO:0000256" key="2">
    <source>
        <dbReference type="ARBA" id="ARBA00022771"/>
    </source>
</evidence>
<evidence type="ECO:0000256" key="1">
    <source>
        <dbReference type="ARBA" id="ARBA00022723"/>
    </source>
</evidence>
<dbReference type="PANTHER" id="PTHR45931:SF16">
    <property type="entry name" value="RING_U-BOX SUPERFAMILY PROTEIN"/>
    <property type="match status" value="1"/>
</dbReference>
<evidence type="ECO:0000256" key="3">
    <source>
        <dbReference type="ARBA" id="ARBA00022833"/>
    </source>
</evidence>
<dbReference type="EMBL" id="BTRK01000005">
    <property type="protein sequence ID" value="GMR54089.1"/>
    <property type="molecule type" value="Genomic_DNA"/>
</dbReference>
<evidence type="ECO:0000259" key="6">
    <source>
        <dbReference type="PROSITE" id="PS50089"/>
    </source>
</evidence>
<dbReference type="InterPro" id="IPR051834">
    <property type="entry name" value="RING_finger_E3_ligase"/>
</dbReference>
<dbReference type="SMART" id="SM00184">
    <property type="entry name" value="RING"/>
    <property type="match status" value="1"/>
</dbReference>
<comment type="caution">
    <text evidence="7">The sequence shown here is derived from an EMBL/GenBank/DDBJ whole genome shotgun (WGS) entry which is preliminary data.</text>
</comment>
<protein>
    <recommendedName>
        <fullName evidence="6">RING-type domain-containing protein</fullName>
    </recommendedName>
</protein>
<dbReference type="Proteomes" id="UP001328107">
    <property type="component" value="Unassembled WGS sequence"/>
</dbReference>
<gene>
    <name evidence="7" type="ORF">PMAYCL1PPCAC_24284</name>
</gene>
<reference evidence="8" key="1">
    <citation type="submission" date="2022-10" db="EMBL/GenBank/DDBJ databases">
        <title>Genome assembly of Pristionchus species.</title>
        <authorList>
            <person name="Yoshida K."/>
            <person name="Sommer R.J."/>
        </authorList>
    </citation>
    <scope>NUCLEOTIDE SEQUENCE [LARGE SCALE GENOMIC DNA]</scope>
    <source>
        <strain evidence="8">RS5460</strain>
    </source>
</reference>
<dbReference type="SUPFAM" id="SSF57850">
    <property type="entry name" value="RING/U-box"/>
    <property type="match status" value="1"/>
</dbReference>
<feature type="domain" description="RING-type" evidence="6">
    <location>
        <begin position="302"/>
        <end position="344"/>
    </location>
</feature>
<dbReference type="Pfam" id="PF13639">
    <property type="entry name" value="zf-RING_2"/>
    <property type="match status" value="1"/>
</dbReference>
<feature type="region of interest" description="Disordered" evidence="5">
    <location>
        <begin position="70"/>
        <end position="90"/>
    </location>
</feature>
<dbReference type="InterPro" id="IPR001841">
    <property type="entry name" value="Znf_RING"/>
</dbReference>
<dbReference type="AlphaFoldDB" id="A0AAN5I784"/>
<proteinExistence type="predicted"/>
<feature type="compositionally biased region" description="Low complexity" evidence="5">
    <location>
        <begin position="1"/>
        <end position="12"/>
    </location>
</feature>
<evidence type="ECO:0000313" key="8">
    <source>
        <dbReference type="Proteomes" id="UP001328107"/>
    </source>
</evidence>
<feature type="region of interest" description="Disordered" evidence="5">
    <location>
        <begin position="1"/>
        <end position="50"/>
    </location>
</feature>
<keyword evidence="3" id="KW-0862">Zinc</keyword>
<feature type="compositionally biased region" description="Polar residues" evidence="5">
    <location>
        <begin position="25"/>
        <end position="45"/>
    </location>
</feature>
<dbReference type="PROSITE" id="PS50089">
    <property type="entry name" value="ZF_RING_2"/>
    <property type="match status" value="1"/>
</dbReference>
<feature type="region of interest" description="Disordered" evidence="5">
    <location>
        <begin position="204"/>
        <end position="233"/>
    </location>
</feature>
<dbReference type="GO" id="GO:0006511">
    <property type="term" value="P:ubiquitin-dependent protein catabolic process"/>
    <property type="evidence" value="ECO:0007669"/>
    <property type="project" value="TreeGrafter"/>
</dbReference>
<keyword evidence="1" id="KW-0479">Metal-binding</keyword>
<dbReference type="CDD" id="cd16454">
    <property type="entry name" value="RING-H2_PA-TM-RING"/>
    <property type="match status" value="1"/>
</dbReference>